<dbReference type="SUPFAM" id="SSF53756">
    <property type="entry name" value="UDP-Glycosyltransferase/glycogen phosphorylase"/>
    <property type="match status" value="1"/>
</dbReference>
<dbReference type="AlphaFoldDB" id="A0A9D2HLX4"/>
<dbReference type="Gene3D" id="3.40.50.2000">
    <property type="entry name" value="Glycogen Phosphorylase B"/>
    <property type="match status" value="2"/>
</dbReference>
<organism evidence="3 4">
    <name type="scientific">Candidatus Desulfovibrio intestinavium</name>
    <dbReference type="NCBI Taxonomy" id="2838534"/>
    <lineage>
        <taxon>Bacteria</taxon>
        <taxon>Pseudomonadati</taxon>
        <taxon>Thermodesulfobacteriota</taxon>
        <taxon>Desulfovibrionia</taxon>
        <taxon>Desulfovibrionales</taxon>
        <taxon>Desulfovibrionaceae</taxon>
        <taxon>Desulfovibrio</taxon>
    </lineage>
</organism>
<protein>
    <submittedName>
        <fullName evidence="3">Glycosyltransferase family 9 protein</fullName>
    </submittedName>
</protein>
<dbReference type="Proteomes" id="UP000823821">
    <property type="component" value="Unassembled WGS sequence"/>
</dbReference>
<evidence type="ECO:0000313" key="4">
    <source>
        <dbReference type="Proteomes" id="UP000823821"/>
    </source>
</evidence>
<name>A0A9D2HLX4_9BACT</name>
<dbReference type="PANTHER" id="PTHR30160">
    <property type="entry name" value="TETRAACYLDISACCHARIDE 4'-KINASE-RELATED"/>
    <property type="match status" value="1"/>
</dbReference>
<gene>
    <name evidence="3" type="ORF">H9784_07155</name>
</gene>
<comment type="caution">
    <text evidence="3">The sequence shown here is derived from an EMBL/GenBank/DDBJ whole genome shotgun (WGS) entry which is preliminary data.</text>
</comment>
<reference evidence="3" key="2">
    <citation type="submission" date="2021-04" db="EMBL/GenBank/DDBJ databases">
        <authorList>
            <person name="Gilroy R."/>
        </authorList>
    </citation>
    <scope>NUCLEOTIDE SEQUENCE</scope>
    <source>
        <strain evidence="3">5032</strain>
    </source>
</reference>
<dbReference type="GO" id="GO:0008713">
    <property type="term" value="F:ADP-heptose-lipopolysaccharide heptosyltransferase activity"/>
    <property type="evidence" value="ECO:0007669"/>
    <property type="project" value="TreeGrafter"/>
</dbReference>
<dbReference type="PANTHER" id="PTHR30160:SF7">
    <property type="entry name" value="ADP-HEPTOSE--LPS HEPTOSYLTRANSFERASE 2"/>
    <property type="match status" value="1"/>
</dbReference>
<dbReference type="Pfam" id="PF01075">
    <property type="entry name" value="Glyco_transf_9"/>
    <property type="match status" value="1"/>
</dbReference>
<evidence type="ECO:0000256" key="2">
    <source>
        <dbReference type="ARBA" id="ARBA00022679"/>
    </source>
</evidence>
<dbReference type="GO" id="GO:0005829">
    <property type="term" value="C:cytosol"/>
    <property type="evidence" value="ECO:0007669"/>
    <property type="project" value="TreeGrafter"/>
</dbReference>
<dbReference type="InterPro" id="IPR051199">
    <property type="entry name" value="LPS_LOS_Heptosyltrfase"/>
</dbReference>
<dbReference type="GO" id="GO:0009244">
    <property type="term" value="P:lipopolysaccharide core region biosynthetic process"/>
    <property type="evidence" value="ECO:0007669"/>
    <property type="project" value="TreeGrafter"/>
</dbReference>
<evidence type="ECO:0000256" key="1">
    <source>
        <dbReference type="ARBA" id="ARBA00022676"/>
    </source>
</evidence>
<accession>A0A9D2HLX4</accession>
<reference evidence="3" key="1">
    <citation type="journal article" date="2021" name="PeerJ">
        <title>Extensive microbial diversity within the chicken gut microbiome revealed by metagenomics and culture.</title>
        <authorList>
            <person name="Gilroy R."/>
            <person name="Ravi A."/>
            <person name="Getino M."/>
            <person name="Pursley I."/>
            <person name="Horton D.L."/>
            <person name="Alikhan N.F."/>
            <person name="Baker D."/>
            <person name="Gharbi K."/>
            <person name="Hall N."/>
            <person name="Watson M."/>
            <person name="Adriaenssens E.M."/>
            <person name="Foster-Nyarko E."/>
            <person name="Jarju S."/>
            <person name="Secka A."/>
            <person name="Antonio M."/>
            <person name="Oren A."/>
            <person name="Chaudhuri R.R."/>
            <person name="La Ragione R."/>
            <person name="Hildebrand F."/>
            <person name="Pallen M.J."/>
        </authorList>
    </citation>
    <scope>NUCLEOTIDE SEQUENCE</scope>
    <source>
        <strain evidence="3">5032</strain>
    </source>
</reference>
<proteinExistence type="predicted"/>
<dbReference type="CDD" id="cd03789">
    <property type="entry name" value="GT9_LPS_heptosyltransferase"/>
    <property type="match status" value="1"/>
</dbReference>
<keyword evidence="1" id="KW-0328">Glycosyltransferase</keyword>
<sequence>MAPVLVLQMQRLGDLVLSFPLLHFLRKRYPAQATWVVAEPAFFRPLMRLAPTAVFFPADQCEAIVVSQPYALGINLSTRPAAARSLAAMWTKQRLGPAITPEGMHIHGFWQLYRQALTQNNRGNPFHWSDLNLLDLAPDADIHQSGHSLPRPARTGRVGLVLGASERAKHPSASFWARLARRLAAAGCMPLFLGGEAEKALGEETARLSGLPQANLCGKLPLDSLVAVMRRLDLCITPDTGPMHLANWLGVPVLNLSLGPVHARETGPSSPGQWILRAALSCTGCWQCRNAKLRCHGAFAPNAVAHIALSIIRYGDALQHHADILPPGLELFRTERNDLGLHQLRPVGPHRQSVRPLLENFWQAFFLGLYQPALAPLLPAAMLPLADSAPALHQRLQSGLHQIYAACARHTAGRQALPGNYWRAHPPLLRLAAGFCQMWLENQQGSRQQQEHLLHGLETALHHI</sequence>
<evidence type="ECO:0000313" key="3">
    <source>
        <dbReference type="EMBL" id="HJA79325.1"/>
    </source>
</evidence>
<keyword evidence="2" id="KW-0808">Transferase</keyword>
<dbReference type="EMBL" id="DWZD01000040">
    <property type="protein sequence ID" value="HJA79325.1"/>
    <property type="molecule type" value="Genomic_DNA"/>
</dbReference>
<dbReference type="InterPro" id="IPR002201">
    <property type="entry name" value="Glyco_trans_9"/>
</dbReference>